<dbReference type="EMBL" id="JAMLJM010000005">
    <property type="protein sequence ID" value="MCL9809403.1"/>
    <property type="molecule type" value="Genomic_DNA"/>
</dbReference>
<protein>
    <submittedName>
        <fullName evidence="3">Energy transducer TonB</fullName>
    </submittedName>
</protein>
<dbReference type="RefSeq" id="WP_250592852.1">
    <property type="nucleotide sequence ID" value="NZ_JAMLJM010000005.1"/>
</dbReference>
<organism evidence="3 4">
    <name type="scientific">Flavobacterium luminosum</name>
    <dbReference type="NCBI Taxonomy" id="2949086"/>
    <lineage>
        <taxon>Bacteria</taxon>
        <taxon>Pseudomonadati</taxon>
        <taxon>Bacteroidota</taxon>
        <taxon>Flavobacteriia</taxon>
        <taxon>Flavobacteriales</taxon>
        <taxon>Flavobacteriaceae</taxon>
        <taxon>Flavobacterium</taxon>
    </lineage>
</organism>
<dbReference type="Gene3D" id="3.30.1150.10">
    <property type="match status" value="1"/>
</dbReference>
<dbReference type="Pfam" id="PF03544">
    <property type="entry name" value="TonB_C"/>
    <property type="match status" value="1"/>
</dbReference>
<reference evidence="3 4" key="1">
    <citation type="submission" date="2022-05" db="EMBL/GenBank/DDBJ databases">
        <title>Flavobacterium sp., isolated from activated sludge.</title>
        <authorList>
            <person name="Ran Q."/>
        </authorList>
    </citation>
    <scope>NUCLEOTIDE SEQUENCE [LARGE SCALE GENOMIC DNA]</scope>
    <source>
        <strain evidence="3 4">HXWNR70</strain>
    </source>
</reference>
<evidence type="ECO:0000256" key="1">
    <source>
        <dbReference type="SAM" id="MobiDB-lite"/>
    </source>
</evidence>
<name>A0ABT0TPI7_9FLAO</name>
<feature type="compositionally biased region" description="Basic and acidic residues" evidence="1">
    <location>
        <begin position="131"/>
        <end position="143"/>
    </location>
</feature>
<dbReference type="InterPro" id="IPR051045">
    <property type="entry name" value="TonB-dependent_transducer"/>
</dbReference>
<evidence type="ECO:0000313" key="3">
    <source>
        <dbReference type="EMBL" id="MCL9809403.1"/>
    </source>
</evidence>
<evidence type="ECO:0000259" key="2">
    <source>
        <dbReference type="Pfam" id="PF03544"/>
    </source>
</evidence>
<sequence length="273" mass="30166">MKLDLFTSQWLDLVFEGRNKKYGAYALRKENPKTSLRALLLGGVVFALGVSLPKIIELIPTGDTAEKALDEKVVLIDLNKPKENVPPPPPEKKPEPPKPKVDEVKFVKPKVVEAAKVTEEIKTMEELKDKNIAEKDQKGDENAKVTIDQPTGDSDKPAEVVDNNVYSSAGLEVQPEFPGGWGKFGQFVAQKYRTDEISERAGQELKGRIIVEFVVEKDGSLTDINVVRDLGYGTGDEAIRVLKSMPKLRPGEQNGKKVRAKFSLPISVTITSE</sequence>
<gene>
    <name evidence="3" type="ORF">NAT50_08525</name>
</gene>
<dbReference type="SUPFAM" id="SSF74653">
    <property type="entry name" value="TolA/TonB C-terminal domain"/>
    <property type="match status" value="1"/>
</dbReference>
<accession>A0ABT0TPI7</accession>
<dbReference type="Proteomes" id="UP001317191">
    <property type="component" value="Unassembled WGS sequence"/>
</dbReference>
<feature type="domain" description="TonB C-terminal" evidence="2">
    <location>
        <begin position="203"/>
        <end position="266"/>
    </location>
</feature>
<feature type="compositionally biased region" description="Basic and acidic residues" evidence="1">
    <location>
        <begin position="90"/>
        <end position="102"/>
    </location>
</feature>
<dbReference type="PANTHER" id="PTHR33446:SF2">
    <property type="entry name" value="PROTEIN TONB"/>
    <property type="match status" value="1"/>
</dbReference>
<dbReference type="InterPro" id="IPR037682">
    <property type="entry name" value="TonB_C"/>
</dbReference>
<comment type="caution">
    <text evidence="3">The sequence shown here is derived from an EMBL/GenBank/DDBJ whole genome shotgun (WGS) entry which is preliminary data.</text>
</comment>
<proteinExistence type="predicted"/>
<evidence type="ECO:0000313" key="4">
    <source>
        <dbReference type="Proteomes" id="UP001317191"/>
    </source>
</evidence>
<dbReference type="PANTHER" id="PTHR33446">
    <property type="entry name" value="PROTEIN TONB-RELATED"/>
    <property type="match status" value="1"/>
</dbReference>
<keyword evidence="4" id="KW-1185">Reference proteome</keyword>
<feature type="region of interest" description="Disordered" evidence="1">
    <location>
        <begin position="80"/>
        <end position="102"/>
    </location>
</feature>
<feature type="region of interest" description="Disordered" evidence="1">
    <location>
        <begin position="131"/>
        <end position="159"/>
    </location>
</feature>